<dbReference type="CDD" id="cd00075">
    <property type="entry name" value="HATPase"/>
    <property type="match status" value="1"/>
</dbReference>
<dbReference type="CDD" id="cd00082">
    <property type="entry name" value="HisKA"/>
    <property type="match status" value="1"/>
</dbReference>
<dbReference type="InterPro" id="IPR036097">
    <property type="entry name" value="HisK_dim/P_sf"/>
</dbReference>
<dbReference type="GO" id="GO:0007234">
    <property type="term" value="P:osmosensory signaling via phosphorelay pathway"/>
    <property type="evidence" value="ECO:0007669"/>
    <property type="project" value="TreeGrafter"/>
</dbReference>
<dbReference type="InterPro" id="IPR003661">
    <property type="entry name" value="HisK_dim/P_dom"/>
</dbReference>
<evidence type="ECO:0000256" key="3">
    <source>
        <dbReference type="ARBA" id="ARBA00012438"/>
    </source>
</evidence>
<comment type="caution">
    <text evidence="17">The sequence shown here is derived from an EMBL/GenBank/DDBJ whole genome shotgun (WGS) entry which is preliminary data.</text>
</comment>
<name>A0A5C5XKZ2_9PLAN</name>
<dbReference type="InterPro" id="IPR005467">
    <property type="entry name" value="His_kinase_dom"/>
</dbReference>
<dbReference type="GO" id="GO:0000155">
    <property type="term" value="F:phosphorelay sensor kinase activity"/>
    <property type="evidence" value="ECO:0007669"/>
    <property type="project" value="InterPro"/>
</dbReference>
<evidence type="ECO:0000256" key="8">
    <source>
        <dbReference type="ARBA" id="ARBA00022777"/>
    </source>
</evidence>
<accession>A0A5C5XKZ2</accession>
<dbReference type="EMBL" id="SJPG01000001">
    <property type="protein sequence ID" value="TWT63847.1"/>
    <property type="molecule type" value="Genomic_DNA"/>
</dbReference>
<dbReference type="Pfam" id="PF00672">
    <property type="entry name" value="HAMP"/>
    <property type="match status" value="1"/>
</dbReference>
<evidence type="ECO:0000259" key="14">
    <source>
        <dbReference type="PROSITE" id="PS50109"/>
    </source>
</evidence>
<keyword evidence="7" id="KW-0547">Nucleotide-binding</keyword>
<dbReference type="PANTHER" id="PTHR42878:SF7">
    <property type="entry name" value="SENSOR HISTIDINE KINASE GLRK"/>
    <property type="match status" value="1"/>
</dbReference>
<protein>
    <recommendedName>
        <fullName evidence="3">histidine kinase</fullName>
        <ecNumber evidence="3">2.7.13.3</ecNumber>
    </recommendedName>
</protein>
<dbReference type="PRINTS" id="PR00344">
    <property type="entry name" value="BCTRLSENSOR"/>
</dbReference>
<proteinExistence type="predicted"/>
<dbReference type="Proteomes" id="UP000316095">
    <property type="component" value="Unassembled WGS sequence"/>
</dbReference>
<dbReference type="Gene3D" id="3.30.450.20">
    <property type="entry name" value="PAS domain"/>
    <property type="match status" value="1"/>
</dbReference>
<keyword evidence="6 13" id="KW-0812">Transmembrane</keyword>
<dbReference type="EC" id="2.7.13.3" evidence="3"/>
<evidence type="ECO:0000256" key="4">
    <source>
        <dbReference type="ARBA" id="ARBA00022553"/>
    </source>
</evidence>
<dbReference type="GO" id="GO:0016020">
    <property type="term" value="C:membrane"/>
    <property type="evidence" value="ECO:0007669"/>
    <property type="project" value="UniProtKB-SubCell"/>
</dbReference>
<comment type="catalytic activity">
    <reaction evidence="1">
        <text>ATP + protein L-histidine = ADP + protein N-phospho-L-histidine.</text>
        <dbReference type="EC" id="2.7.13.3"/>
    </reaction>
</comment>
<keyword evidence="10 13" id="KW-1133">Transmembrane helix</keyword>
<evidence type="ECO:0000256" key="10">
    <source>
        <dbReference type="ARBA" id="ARBA00022989"/>
    </source>
</evidence>
<dbReference type="SMART" id="SM00388">
    <property type="entry name" value="HisKA"/>
    <property type="match status" value="1"/>
</dbReference>
<dbReference type="RefSeq" id="WP_146505623.1">
    <property type="nucleotide sequence ID" value="NZ_SJPG01000001.1"/>
</dbReference>
<feature type="domain" description="PAS" evidence="15">
    <location>
        <begin position="254"/>
        <end position="325"/>
    </location>
</feature>
<evidence type="ECO:0000256" key="13">
    <source>
        <dbReference type="SAM" id="Phobius"/>
    </source>
</evidence>
<reference evidence="17 18" key="1">
    <citation type="submission" date="2019-02" db="EMBL/GenBank/DDBJ databases">
        <title>Deep-cultivation of Planctomycetes and their phenomic and genomic characterization uncovers novel biology.</title>
        <authorList>
            <person name="Wiegand S."/>
            <person name="Jogler M."/>
            <person name="Boedeker C."/>
            <person name="Pinto D."/>
            <person name="Vollmers J."/>
            <person name="Rivas-Marin E."/>
            <person name="Kohn T."/>
            <person name="Peeters S.H."/>
            <person name="Heuer A."/>
            <person name="Rast P."/>
            <person name="Oberbeckmann S."/>
            <person name="Bunk B."/>
            <person name="Jeske O."/>
            <person name="Meyerdierks A."/>
            <person name="Storesund J.E."/>
            <person name="Kallscheuer N."/>
            <person name="Luecker S."/>
            <person name="Lage O.M."/>
            <person name="Pohl T."/>
            <person name="Merkel B.J."/>
            <person name="Hornburger P."/>
            <person name="Mueller R.-W."/>
            <person name="Bruemmer F."/>
            <person name="Labrenz M."/>
            <person name="Spormann A.M."/>
            <person name="Op Den Camp H."/>
            <person name="Overmann J."/>
            <person name="Amann R."/>
            <person name="Jetten M.S.M."/>
            <person name="Mascher T."/>
            <person name="Medema M.H."/>
            <person name="Devos D.P."/>
            <person name="Kaster A.-K."/>
            <person name="Ovreas L."/>
            <person name="Rohde M."/>
            <person name="Galperin M.Y."/>
            <person name="Jogler C."/>
        </authorList>
    </citation>
    <scope>NUCLEOTIDE SEQUENCE [LARGE SCALE GENOMIC DNA]</scope>
    <source>
        <strain evidence="17 18">Pan54</strain>
    </source>
</reference>
<dbReference type="SUPFAM" id="SSF55785">
    <property type="entry name" value="PYP-like sensor domain (PAS domain)"/>
    <property type="match status" value="1"/>
</dbReference>
<organism evidence="17 18">
    <name type="scientific">Rubinisphaera italica</name>
    <dbReference type="NCBI Taxonomy" id="2527969"/>
    <lineage>
        <taxon>Bacteria</taxon>
        <taxon>Pseudomonadati</taxon>
        <taxon>Planctomycetota</taxon>
        <taxon>Planctomycetia</taxon>
        <taxon>Planctomycetales</taxon>
        <taxon>Planctomycetaceae</taxon>
        <taxon>Rubinisphaera</taxon>
    </lineage>
</organism>
<feature type="domain" description="HAMP" evidence="16">
    <location>
        <begin position="190"/>
        <end position="242"/>
    </location>
</feature>
<evidence type="ECO:0000256" key="2">
    <source>
        <dbReference type="ARBA" id="ARBA00004141"/>
    </source>
</evidence>
<dbReference type="Pfam" id="PF08448">
    <property type="entry name" value="PAS_4"/>
    <property type="match status" value="1"/>
</dbReference>
<dbReference type="SMART" id="SM00387">
    <property type="entry name" value="HATPase_c"/>
    <property type="match status" value="1"/>
</dbReference>
<keyword evidence="18" id="KW-1185">Reference proteome</keyword>
<dbReference type="InterPro" id="IPR013656">
    <property type="entry name" value="PAS_4"/>
</dbReference>
<keyword evidence="5 17" id="KW-0808">Transferase</keyword>
<evidence type="ECO:0000256" key="9">
    <source>
        <dbReference type="ARBA" id="ARBA00022840"/>
    </source>
</evidence>
<evidence type="ECO:0000259" key="15">
    <source>
        <dbReference type="PROSITE" id="PS50112"/>
    </source>
</evidence>
<dbReference type="GO" id="GO:0005524">
    <property type="term" value="F:ATP binding"/>
    <property type="evidence" value="ECO:0007669"/>
    <property type="project" value="UniProtKB-KW"/>
</dbReference>
<dbReference type="CDD" id="cd06225">
    <property type="entry name" value="HAMP"/>
    <property type="match status" value="1"/>
</dbReference>
<gene>
    <name evidence="17" type="primary">phoR_2</name>
    <name evidence="17" type="ORF">Pan54_46060</name>
</gene>
<dbReference type="CDD" id="cd00130">
    <property type="entry name" value="PAS"/>
    <property type="match status" value="1"/>
</dbReference>
<dbReference type="InterPro" id="IPR035965">
    <property type="entry name" value="PAS-like_dom_sf"/>
</dbReference>
<dbReference type="FunFam" id="1.10.287.130:FF:000001">
    <property type="entry name" value="Two-component sensor histidine kinase"/>
    <property type="match status" value="1"/>
</dbReference>
<dbReference type="Gene3D" id="3.30.565.10">
    <property type="entry name" value="Histidine kinase-like ATPase, C-terminal domain"/>
    <property type="match status" value="1"/>
</dbReference>
<evidence type="ECO:0000256" key="7">
    <source>
        <dbReference type="ARBA" id="ARBA00022741"/>
    </source>
</evidence>
<dbReference type="PROSITE" id="PS50109">
    <property type="entry name" value="HIS_KIN"/>
    <property type="match status" value="1"/>
</dbReference>
<dbReference type="Gene3D" id="1.10.287.130">
    <property type="match status" value="1"/>
</dbReference>
<dbReference type="InterPro" id="IPR004358">
    <property type="entry name" value="Sig_transdc_His_kin-like_C"/>
</dbReference>
<dbReference type="InterPro" id="IPR036890">
    <property type="entry name" value="HATPase_C_sf"/>
</dbReference>
<dbReference type="Pfam" id="PF00512">
    <property type="entry name" value="HisKA"/>
    <property type="match status" value="1"/>
</dbReference>
<dbReference type="SMART" id="SM00091">
    <property type="entry name" value="PAS"/>
    <property type="match status" value="1"/>
</dbReference>
<keyword evidence="12 13" id="KW-0472">Membrane</keyword>
<evidence type="ECO:0000256" key="12">
    <source>
        <dbReference type="ARBA" id="ARBA00023136"/>
    </source>
</evidence>
<dbReference type="PANTHER" id="PTHR42878">
    <property type="entry name" value="TWO-COMPONENT HISTIDINE KINASE"/>
    <property type="match status" value="1"/>
</dbReference>
<dbReference type="FunFam" id="3.30.565.10:FF:000006">
    <property type="entry name" value="Sensor histidine kinase WalK"/>
    <property type="match status" value="1"/>
</dbReference>
<dbReference type="Gene3D" id="6.10.340.10">
    <property type="match status" value="1"/>
</dbReference>
<dbReference type="InterPro" id="IPR000014">
    <property type="entry name" value="PAS"/>
</dbReference>
<dbReference type="PROSITE" id="PS50112">
    <property type="entry name" value="PAS"/>
    <property type="match status" value="1"/>
</dbReference>
<feature type="domain" description="Histidine kinase" evidence="14">
    <location>
        <begin position="375"/>
        <end position="593"/>
    </location>
</feature>
<dbReference type="InterPro" id="IPR050351">
    <property type="entry name" value="BphY/WalK/GraS-like"/>
</dbReference>
<sequence length="601" mass="67352">MSTSRFFWRIFLTHVALIVLCTVGLSLTVVRGYRQMIEERFQSEVKTIADVLTDNARAVLLDQTAPQPSDEFFRIAAARDNQHHLFNADRILIASSVNESERDQILISNAFDQLNDQRASIEITINSRTRGPYELLLRELRHDGKILGYLQIEASREKIQDQLQNLSGITWAIVFAVCCVGVALSMIVVSRITRPVEELTRASQAIASGQWSQKVPVNTKDELGSLAEAFNEMSREMVSYINELQNQGQQLRANSERLATVLGGMVEGVIAVDSAERILFANKAAFKMIEFEGQRVVGRPYWEVLRNTDVQSVVREVLSGQFQRKREIVLPRNQSRIAFIASRLPGEPCPGVVLVLHDVTELRRLEQIRSEFVSNVGHELKTPLAAIQACTETLLDGAIEDPKHAHHFLAQITEHGDRLHKLIIDLMELAKIESEEDAFHLENIDIGIPIQEAIDEHYPVAHGKQISLITNPTIDELLVKADHDGIRTIINNLIDNALNYTPTGGEIKIGWKASEGNVVIEISDSGIGIEPRHLERIFERFYRVDTARARAAGGTGLGLAIVKHLCNYFSGSISVRSELNQGSTFTLRFPQVEEPNRLSTH</sequence>
<comment type="subcellular location">
    <subcellularLocation>
        <location evidence="2">Membrane</location>
        <topology evidence="2">Multi-pass membrane protein</topology>
    </subcellularLocation>
</comment>
<evidence type="ECO:0000256" key="11">
    <source>
        <dbReference type="ARBA" id="ARBA00023012"/>
    </source>
</evidence>
<dbReference type="SMART" id="SM00304">
    <property type="entry name" value="HAMP"/>
    <property type="match status" value="1"/>
</dbReference>
<keyword evidence="4" id="KW-0597">Phosphoprotein</keyword>
<dbReference type="GO" id="GO:0030295">
    <property type="term" value="F:protein kinase activator activity"/>
    <property type="evidence" value="ECO:0007669"/>
    <property type="project" value="TreeGrafter"/>
</dbReference>
<dbReference type="SUPFAM" id="SSF55874">
    <property type="entry name" value="ATPase domain of HSP90 chaperone/DNA topoisomerase II/histidine kinase"/>
    <property type="match status" value="1"/>
</dbReference>
<keyword evidence="11" id="KW-0902">Two-component regulatory system</keyword>
<dbReference type="OrthoDB" id="9813151at2"/>
<evidence type="ECO:0000256" key="1">
    <source>
        <dbReference type="ARBA" id="ARBA00000085"/>
    </source>
</evidence>
<feature type="transmembrane region" description="Helical" evidence="13">
    <location>
        <begin position="166"/>
        <end position="189"/>
    </location>
</feature>
<dbReference type="InterPro" id="IPR003660">
    <property type="entry name" value="HAMP_dom"/>
</dbReference>
<feature type="transmembrane region" description="Helical" evidence="13">
    <location>
        <begin position="6"/>
        <end position="30"/>
    </location>
</feature>
<dbReference type="SUPFAM" id="SSF47384">
    <property type="entry name" value="Homodimeric domain of signal transducing histidine kinase"/>
    <property type="match status" value="1"/>
</dbReference>
<evidence type="ECO:0000313" key="17">
    <source>
        <dbReference type="EMBL" id="TWT63847.1"/>
    </source>
</evidence>
<evidence type="ECO:0000256" key="6">
    <source>
        <dbReference type="ARBA" id="ARBA00022692"/>
    </source>
</evidence>
<dbReference type="Pfam" id="PF02518">
    <property type="entry name" value="HATPase_c"/>
    <property type="match status" value="1"/>
</dbReference>
<dbReference type="AlphaFoldDB" id="A0A5C5XKZ2"/>
<keyword evidence="9" id="KW-0067">ATP-binding</keyword>
<evidence type="ECO:0000259" key="16">
    <source>
        <dbReference type="PROSITE" id="PS50885"/>
    </source>
</evidence>
<dbReference type="InterPro" id="IPR003594">
    <property type="entry name" value="HATPase_dom"/>
</dbReference>
<dbReference type="GO" id="GO:0000156">
    <property type="term" value="F:phosphorelay response regulator activity"/>
    <property type="evidence" value="ECO:0007669"/>
    <property type="project" value="TreeGrafter"/>
</dbReference>
<dbReference type="SUPFAM" id="SSF158472">
    <property type="entry name" value="HAMP domain-like"/>
    <property type="match status" value="1"/>
</dbReference>
<evidence type="ECO:0000313" key="18">
    <source>
        <dbReference type="Proteomes" id="UP000316095"/>
    </source>
</evidence>
<dbReference type="PROSITE" id="PS50885">
    <property type="entry name" value="HAMP"/>
    <property type="match status" value="1"/>
</dbReference>
<evidence type="ECO:0000256" key="5">
    <source>
        <dbReference type="ARBA" id="ARBA00022679"/>
    </source>
</evidence>
<keyword evidence="8" id="KW-0418">Kinase</keyword>